<dbReference type="InterPro" id="IPR046835">
    <property type="entry name" value="RHS_N"/>
</dbReference>
<evidence type="ECO:0000256" key="1">
    <source>
        <dbReference type="SAM" id="MobiDB-lite"/>
    </source>
</evidence>
<organism evidence="6">
    <name type="scientific">Trypanosoma vivax (strain Y486)</name>
    <dbReference type="NCBI Taxonomy" id="1055687"/>
    <lineage>
        <taxon>Eukaryota</taxon>
        <taxon>Discoba</taxon>
        <taxon>Euglenozoa</taxon>
        <taxon>Kinetoplastea</taxon>
        <taxon>Metakinetoplastina</taxon>
        <taxon>Trypanosomatida</taxon>
        <taxon>Trypanosomatidae</taxon>
        <taxon>Trypanosoma</taxon>
        <taxon>Duttonella</taxon>
    </lineage>
</organism>
<dbReference type="Pfam" id="PF20445">
    <property type="entry name" value="RHS_N"/>
    <property type="match status" value="1"/>
</dbReference>
<accession>G0W2W7</accession>
<dbReference type="InterPro" id="IPR056000">
    <property type="entry name" value="DUF7578"/>
</dbReference>
<dbReference type="PANTHER" id="PTHR33129">
    <property type="entry name" value="PROTEIN KINASE DOMAIN-CONTAINING PROTEIN-RELATED"/>
    <property type="match status" value="1"/>
</dbReference>
<dbReference type="InterPro" id="IPR052980">
    <property type="entry name" value="Crinkler_effector"/>
</dbReference>
<feature type="domain" description="DUF7578" evidence="4">
    <location>
        <begin position="69"/>
        <end position="110"/>
    </location>
</feature>
<sequence length="843" mass="96708">MGRRGRRVRRGKGGGAGEPPFVRARVESVPGPRWTLSSRVRDVLLDGVPPPEEVLLSECLERVGCDERAANSNVRMDVVIQEPELYIPDEHARRRVLNLPECQTYALVHKVVPLLRRKGITDLKQWDDADKNAEAKREVRDALADDGLWNTTRGLLDSAFNAVKDAEEREKERIERERLRNAGNVVVEVIPGAFESVVNARWSHVLSGEAGMPLGMRVVDGPPENFWSYAEVSRNPSPLEVDKQAPRNGNLEIMVLSSEDGWPYTQFKNETVNIDNNAEEGRGGVFNAQRSEDVYIRREVVRVWYIVRRQTRAWYIKRKLVKPRTCIVVGTPGIGKSFACGSLLLYQLLHYKNKLVDVVAYFIRDSAYVIHNARPGVPGSVVLYSDQGAAVSKIKKMASCKRGFIIVDISKKGEDPSRELPTKFWPTVVLTSPDKSHYEKWVKDRNDKLIYVNCDDKRDLKAFVAWRVLRGLPDKTEDNAGLWLDAEEILNEQSKVLKERIKTVGPLPRFVLDAVSYKSRRTQIREAISDITLKNNEPYMDILRMSRKWQSDHVSHKLIKLVRVREDVDDETYKCVPLSSDIREKVHRRMLQIVKENWVILGGLVSADCRSAVLLELLSFDAFCYSDVTKAVVDKLVYLQRDGETCMKKSALAKFNEKQLRLQSSVWLGTAENSFVKECEYYVLYKPSVDNFPVADGFFFVEGHGTSGERVEENAAHSRDAHQPKTIVLLQATKAKYHYTKTSKLLKLKDILRREFRDWDDFSQNMRWEIVYVQDPDTQLFEKRQRCDRTKLKKKDKETAEEYDERQAALDAEQVFWETEVDQYAVKLVDNLLAALIICLSVK</sequence>
<evidence type="ECO:0000313" key="5">
    <source>
        <dbReference type="EMBL" id="CCD21855.1"/>
    </source>
</evidence>
<reference evidence="6" key="1">
    <citation type="submission" date="2011-08" db="EMBL/GenBank/DDBJ databases">
        <title>Alternative modes of VSG evolution in African trypanosomes.</title>
        <authorList>
            <person name="Jackson A.P."/>
            <person name="Hertz-Fowler C."/>
            <person name="Berriman M."/>
        </authorList>
    </citation>
    <scope>NUCLEOTIDE SEQUENCE</scope>
    <source>
        <strain evidence="6">Y486</strain>
    </source>
</reference>
<proteinExistence type="predicted"/>
<reference evidence="6" key="2">
    <citation type="submission" date="2011-08" db="EMBL/GenBank/DDBJ databases">
        <authorList>
            <person name="Aslett M."/>
        </authorList>
    </citation>
    <scope>NUCLEOTIDE SEQUENCE</scope>
    <source>
        <strain evidence="6">Y486</strain>
    </source>
</reference>
<dbReference type="InterPro" id="IPR006518">
    <property type="entry name" value="Trypano_RHS"/>
</dbReference>
<feature type="region of interest" description="Disordered" evidence="1">
    <location>
        <begin position="1"/>
        <end position="22"/>
    </location>
</feature>
<evidence type="ECO:0000259" key="2">
    <source>
        <dbReference type="Pfam" id="PF07999"/>
    </source>
</evidence>
<dbReference type="InterPro" id="IPR046836">
    <property type="entry name" value="RHS_C"/>
</dbReference>
<evidence type="ECO:0000313" key="6">
    <source>
        <dbReference type="EMBL" id="CCD21858.1"/>
    </source>
</evidence>
<dbReference type="Pfam" id="PF24466">
    <property type="entry name" value="DUF7578"/>
    <property type="match status" value="1"/>
</dbReference>
<dbReference type="NCBIfam" id="TIGR01631">
    <property type="entry name" value="Trypano_RHS"/>
    <property type="match status" value="1"/>
</dbReference>
<dbReference type="EMBL" id="HE578915">
    <property type="protein sequence ID" value="CCD21855.1"/>
    <property type="molecule type" value="Genomic_DNA"/>
</dbReference>
<protein>
    <submittedName>
        <fullName evidence="6">RHS</fullName>
    </submittedName>
</protein>
<feature type="domain" description="Retrotransposon hot spot protein N-terminal" evidence="3">
    <location>
        <begin position="194"/>
        <end position="318"/>
    </location>
</feature>
<feature type="domain" description="Retrotransposon hot spot protein,C-terminal" evidence="2">
    <location>
        <begin position="327"/>
        <end position="639"/>
    </location>
</feature>
<feature type="compositionally biased region" description="Basic residues" evidence="1">
    <location>
        <begin position="1"/>
        <end position="12"/>
    </location>
</feature>
<dbReference type="PANTHER" id="PTHR33129:SF3">
    <property type="entry name" value="HOT SPOT (RHS) PROTEIN, PUTATIVE-RELATED"/>
    <property type="match status" value="1"/>
</dbReference>
<dbReference type="Pfam" id="PF07999">
    <property type="entry name" value="RHSP"/>
    <property type="match status" value="1"/>
</dbReference>
<evidence type="ECO:0000259" key="3">
    <source>
        <dbReference type="Pfam" id="PF20445"/>
    </source>
</evidence>
<name>G0W2W7_TRYVY</name>
<dbReference type="AlphaFoldDB" id="G0W2W7"/>
<evidence type="ECO:0000259" key="4">
    <source>
        <dbReference type="Pfam" id="PF24466"/>
    </source>
</evidence>
<dbReference type="EMBL" id="HE578917">
    <property type="protein sequence ID" value="CCD21858.1"/>
    <property type="molecule type" value="Genomic_DNA"/>
</dbReference>
<gene>
    <name evidence="5" type="ORF">TVY486_BAC12E19_005</name>
    <name evidence="6" type="ORF">TVY486_BAC49D22_001</name>
</gene>